<dbReference type="SUPFAM" id="SSF159006">
    <property type="entry name" value="YopX-like"/>
    <property type="match status" value="1"/>
</dbReference>
<organism evidence="2 3">
    <name type="scientific">Levilactobacillus fuyuanensis</name>
    <dbReference type="NCBI Taxonomy" id="2486022"/>
    <lineage>
        <taxon>Bacteria</taxon>
        <taxon>Bacillati</taxon>
        <taxon>Bacillota</taxon>
        <taxon>Bacilli</taxon>
        <taxon>Lactobacillales</taxon>
        <taxon>Lactobacillaceae</taxon>
        <taxon>Levilactobacillus</taxon>
    </lineage>
</organism>
<comment type="caution">
    <text evidence="2">The sequence shown here is derived from an EMBL/GenBank/DDBJ whole genome shotgun (WGS) entry which is preliminary data.</text>
</comment>
<keyword evidence="3" id="KW-1185">Reference proteome</keyword>
<sequence length="141" mass="15828">MRDIRFRAWDKSAKWMLQVEQLAFSDSGKLVAVYTDGPDFSNDPIILQGDKPDLDEVLIEQYTGLKDVNGELIYEGDIVRVWDNGTGFVTFKNGSFIVDLGLDDNSSLSSEAYPLLTWNSGDYEIVGNIHKNPDLLEAPHD</sequence>
<feature type="domain" description="YopX protein" evidence="1">
    <location>
        <begin position="6"/>
        <end position="137"/>
    </location>
</feature>
<dbReference type="InterPro" id="IPR019096">
    <property type="entry name" value="YopX_protein"/>
</dbReference>
<protein>
    <submittedName>
        <fullName evidence="2">YopX family protein</fullName>
    </submittedName>
</protein>
<dbReference type="EMBL" id="JBHTOM010000001">
    <property type="protein sequence ID" value="MFD1548161.1"/>
    <property type="molecule type" value="Genomic_DNA"/>
</dbReference>
<dbReference type="InterPro" id="IPR023385">
    <property type="entry name" value="YopX-like_C"/>
</dbReference>
<accession>A0ABW4H0E1</accession>
<dbReference type="InterPro" id="IPR010024">
    <property type="entry name" value="CHP16711"/>
</dbReference>
<dbReference type="Gene3D" id="2.30.30.290">
    <property type="entry name" value="YopX-like domains"/>
    <property type="match status" value="1"/>
</dbReference>
<proteinExistence type="predicted"/>
<name>A0ABW4H0E1_9LACO</name>
<dbReference type="Pfam" id="PF09643">
    <property type="entry name" value="YopX"/>
    <property type="match status" value="1"/>
</dbReference>
<reference evidence="3" key="1">
    <citation type="journal article" date="2019" name="Int. J. Syst. Evol. Microbiol.">
        <title>The Global Catalogue of Microorganisms (GCM) 10K type strain sequencing project: providing services to taxonomists for standard genome sequencing and annotation.</title>
        <authorList>
            <consortium name="The Broad Institute Genomics Platform"/>
            <consortium name="The Broad Institute Genome Sequencing Center for Infectious Disease"/>
            <person name="Wu L."/>
            <person name="Ma J."/>
        </authorList>
    </citation>
    <scope>NUCLEOTIDE SEQUENCE [LARGE SCALE GENOMIC DNA]</scope>
    <source>
        <strain evidence="3">CCM 8906</strain>
    </source>
</reference>
<gene>
    <name evidence="2" type="ORF">ACFQ5T_00440</name>
</gene>
<dbReference type="Proteomes" id="UP001597195">
    <property type="component" value="Unassembled WGS sequence"/>
</dbReference>
<dbReference type="NCBIfam" id="TIGR01671">
    <property type="entry name" value="phage_TIGR01671"/>
    <property type="match status" value="1"/>
</dbReference>
<dbReference type="RefSeq" id="WP_125701827.1">
    <property type="nucleotide sequence ID" value="NZ_JBHTOM010000001.1"/>
</dbReference>
<evidence type="ECO:0000313" key="2">
    <source>
        <dbReference type="EMBL" id="MFD1548161.1"/>
    </source>
</evidence>
<evidence type="ECO:0000259" key="1">
    <source>
        <dbReference type="Pfam" id="PF09643"/>
    </source>
</evidence>
<evidence type="ECO:0000313" key="3">
    <source>
        <dbReference type="Proteomes" id="UP001597195"/>
    </source>
</evidence>